<keyword evidence="2" id="KW-1185">Reference proteome</keyword>
<dbReference type="PANTHER" id="PTHR46246">
    <property type="entry name" value="GUANOSINE-3',5'-BIS(DIPHOSPHATE) 3'-PYROPHOSPHOHYDROLASE MESH1"/>
    <property type="match status" value="1"/>
</dbReference>
<protein>
    <submittedName>
        <fullName evidence="1">Uncharacterized protein</fullName>
    </submittedName>
</protein>
<dbReference type="GO" id="GO:0008893">
    <property type="term" value="F:guanosine-3',5'-bis(diphosphate) 3'-diphosphatase activity"/>
    <property type="evidence" value="ECO:0007669"/>
    <property type="project" value="TreeGrafter"/>
</dbReference>
<dbReference type="RefSeq" id="WP_165863861.1">
    <property type="nucleotide sequence ID" value="NZ_AP025739.1"/>
</dbReference>
<proteinExistence type="predicted"/>
<dbReference type="SUPFAM" id="SSF109604">
    <property type="entry name" value="HD-domain/PDEase-like"/>
    <property type="match status" value="1"/>
</dbReference>
<sequence>MTHEEALLVAKAFAIAAGAHADQVSRDGTAYILHPIRMAVRCEDADGQMAAVLHDVVEDTPITLADLADAGIPAQVLTAVESLTKREGEPYEAFIERASRNPLAARVKLLDLEDNLNPMRLCALDDEDLQRIAKYHRAWNRLREMMGREVSQC</sequence>
<dbReference type="KEGG" id="ccot:CCAX7_53590"/>
<organism evidence="1 2">
    <name type="scientific">Capsulimonas corticalis</name>
    <dbReference type="NCBI Taxonomy" id="2219043"/>
    <lineage>
        <taxon>Bacteria</taxon>
        <taxon>Bacillati</taxon>
        <taxon>Armatimonadota</taxon>
        <taxon>Armatimonadia</taxon>
        <taxon>Capsulimonadales</taxon>
        <taxon>Capsulimonadaceae</taxon>
        <taxon>Capsulimonas</taxon>
    </lineage>
</organism>
<gene>
    <name evidence="1" type="ORF">CCAX7_53590</name>
</gene>
<dbReference type="Proteomes" id="UP000287394">
    <property type="component" value="Chromosome"/>
</dbReference>
<dbReference type="Pfam" id="PF13328">
    <property type="entry name" value="HD_4"/>
    <property type="match status" value="1"/>
</dbReference>
<reference evidence="1 2" key="1">
    <citation type="journal article" date="2019" name="Int. J. Syst. Evol. Microbiol.">
        <title>Capsulimonas corticalis gen. nov., sp. nov., an aerobic capsulated bacterium, of a novel bacterial order, Capsulimonadales ord. nov., of the class Armatimonadia of the phylum Armatimonadetes.</title>
        <authorList>
            <person name="Li J."/>
            <person name="Kudo C."/>
            <person name="Tonouchi A."/>
        </authorList>
    </citation>
    <scope>NUCLEOTIDE SEQUENCE [LARGE SCALE GENOMIC DNA]</scope>
    <source>
        <strain evidence="1 2">AX-7</strain>
    </source>
</reference>
<dbReference type="Gene3D" id="1.10.3210.10">
    <property type="entry name" value="Hypothetical protein af1432"/>
    <property type="match status" value="1"/>
</dbReference>
<dbReference type="PANTHER" id="PTHR46246:SF1">
    <property type="entry name" value="GUANOSINE-3',5'-BIS(DIPHOSPHATE) 3'-PYROPHOSPHOHYDROLASE MESH1"/>
    <property type="match status" value="1"/>
</dbReference>
<evidence type="ECO:0000313" key="1">
    <source>
        <dbReference type="EMBL" id="BDI33308.1"/>
    </source>
</evidence>
<accession>A0A402CNT8</accession>
<evidence type="ECO:0000313" key="2">
    <source>
        <dbReference type="Proteomes" id="UP000287394"/>
    </source>
</evidence>
<dbReference type="InterPro" id="IPR052194">
    <property type="entry name" value="MESH1"/>
</dbReference>
<dbReference type="EMBL" id="AP025739">
    <property type="protein sequence ID" value="BDI33308.1"/>
    <property type="molecule type" value="Genomic_DNA"/>
</dbReference>
<dbReference type="AlphaFoldDB" id="A0A402CNT8"/>
<name>A0A402CNT8_9BACT</name>